<evidence type="ECO:0000313" key="1">
    <source>
        <dbReference type="EMBL" id="JAH30529.1"/>
    </source>
</evidence>
<name>A0A0E9RN54_ANGAN</name>
<reference evidence="1" key="2">
    <citation type="journal article" date="2015" name="Fish Shellfish Immunol.">
        <title>Early steps in the European eel (Anguilla anguilla)-Vibrio vulnificus interaction in the gills: Role of the RtxA13 toxin.</title>
        <authorList>
            <person name="Callol A."/>
            <person name="Pajuelo D."/>
            <person name="Ebbesson L."/>
            <person name="Teles M."/>
            <person name="MacKenzie S."/>
            <person name="Amaro C."/>
        </authorList>
    </citation>
    <scope>NUCLEOTIDE SEQUENCE</scope>
</reference>
<protein>
    <submittedName>
        <fullName evidence="1">Uncharacterized protein</fullName>
    </submittedName>
</protein>
<accession>A0A0E9RN54</accession>
<proteinExistence type="predicted"/>
<dbReference type="AlphaFoldDB" id="A0A0E9RN54"/>
<dbReference type="EMBL" id="GBXM01078048">
    <property type="protein sequence ID" value="JAH30529.1"/>
    <property type="molecule type" value="Transcribed_RNA"/>
</dbReference>
<organism evidence="1">
    <name type="scientific">Anguilla anguilla</name>
    <name type="common">European freshwater eel</name>
    <name type="synonym">Muraena anguilla</name>
    <dbReference type="NCBI Taxonomy" id="7936"/>
    <lineage>
        <taxon>Eukaryota</taxon>
        <taxon>Metazoa</taxon>
        <taxon>Chordata</taxon>
        <taxon>Craniata</taxon>
        <taxon>Vertebrata</taxon>
        <taxon>Euteleostomi</taxon>
        <taxon>Actinopterygii</taxon>
        <taxon>Neopterygii</taxon>
        <taxon>Teleostei</taxon>
        <taxon>Anguilliformes</taxon>
        <taxon>Anguillidae</taxon>
        <taxon>Anguilla</taxon>
    </lineage>
</organism>
<sequence>MINTDDCLANSMTIVFTFYIRKIISMYNRH</sequence>
<reference evidence="1" key="1">
    <citation type="submission" date="2014-11" db="EMBL/GenBank/DDBJ databases">
        <authorList>
            <person name="Amaro Gonzalez C."/>
        </authorList>
    </citation>
    <scope>NUCLEOTIDE SEQUENCE</scope>
</reference>